<dbReference type="Proteomes" id="UP000237347">
    <property type="component" value="Unassembled WGS sequence"/>
</dbReference>
<accession>A0AAW0KS12</accession>
<dbReference type="EMBL" id="PKMF04000245">
    <property type="protein sequence ID" value="KAK7841258.1"/>
    <property type="molecule type" value="Genomic_DNA"/>
</dbReference>
<evidence type="ECO:0000313" key="2">
    <source>
        <dbReference type="EMBL" id="KAK7841258.1"/>
    </source>
</evidence>
<proteinExistence type="predicted"/>
<keyword evidence="3" id="KW-1185">Reference proteome</keyword>
<evidence type="ECO:0000313" key="3">
    <source>
        <dbReference type="Proteomes" id="UP000237347"/>
    </source>
</evidence>
<protein>
    <submittedName>
        <fullName evidence="2">Pentatricopeptide repeat-containing protein</fullName>
    </submittedName>
</protein>
<sequence length="258" mass="28101">MPTWWISLLCFVADHLEIEANNIGNYVVMSIIYAADARWDGAWSQQDAAGLKWRGGKSSFISGDSSHPQSQLLRPCVTAFFSLIAGITLHPYGWDGMDDVKSFHRKFSGFYPLSGTPWQFRGIGVENTKMVSFENIVEGVTGLGRKPEFPDLVGEKLFWSVDAVDVAGLNGQGGLTISSLGLEYCLLSWSLGVGLFTPTTFVAAASCAVLPSDGPVKRCTTSRKVAKRTNFEVRFSAGVPLPTTPQQTKICQHSVSKL</sequence>
<feature type="signal peptide" evidence="1">
    <location>
        <begin position="1"/>
        <end position="20"/>
    </location>
</feature>
<dbReference type="AlphaFoldDB" id="A0AAW0KS12"/>
<comment type="caution">
    <text evidence="2">The sequence shown here is derived from an EMBL/GenBank/DDBJ whole genome shotgun (WGS) entry which is preliminary data.</text>
</comment>
<reference evidence="2 3" key="1">
    <citation type="journal article" date="2018" name="Sci. Data">
        <title>The draft genome sequence of cork oak.</title>
        <authorList>
            <person name="Ramos A.M."/>
            <person name="Usie A."/>
            <person name="Barbosa P."/>
            <person name="Barros P.M."/>
            <person name="Capote T."/>
            <person name="Chaves I."/>
            <person name="Simoes F."/>
            <person name="Abreu I."/>
            <person name="Carrasquinho I."/>
            <person name="Faro C."/>
            <person name="Guimaraes J.B."/>
            <person name="Mendonca D."/>
            <person name="Nobrega F."/>
            <person name="Rodrigues L."/>
            <person name="Saibo N.J.M."/>
            <person name="Varela M.C."/>
            <person name="Egas C."/>
            <person name="Matos J."/>
            <person name="Miguel C.M."/>
            <person name="Oliveira M.M."/>
            <person name="Ricardo C.P."/>
            <person name="Goncalves S."/>
        </authorList>
    </citation>
    <scope>NUCLEOTIDE SEQUENCE [LARGE SCALE GENOMIC DNA]</scope>
    <source>
        <strain evidence="3">cv. HL8</strain>
    </source>
</reference>
<feature type="chain" id="PRO_5043732260" evidence="1">
    <location>
        <begin position="21"/>
        <end position="258"/>
    </location>
</feature>
<name>A0AAW0KS12_QUESU</name>
<evidence type="ECO:0000256" key="1">
    <source>
        <dbReference type="SAM" id="SignalP"/>
    </source>
</evidence>
<gene>
    <name evidence="2" type="primary">PCMP-E32_2</name>
    <name evidence="2" type="ORF">CFP56_015650</name>
</gene>
<organism evidence="2 3">
    <name type="scientific">Quercus suber</name>
    <name type="common">Cork oak</name>
    <dbReference type="NCBI Taxonomy" id="58331"/>
    <lineage>
        <taxon>Eukaryota</taxon>
        <taxon>Viridiplantae</taxon>
        <taxon>Streptophyta</taxon>
        <taxon>Embryophyta</taxon>
        <taxon>Tracheophyta</taxon>
        <taxon>Spermatophyta</taxon>
        <taxon>Magnoliopsida</taxon>
        <taxon>eudicotyledons</taxon>
        <taxon>Gunneridae</taxon>
        <taxon>Pentapetalae</taxon>
        <taxon>rosids</taxon>
        <taxon>fabids</taxon>
        <taxon>Fagales</taxon>
        <taxon>Fagaceae</taxon>
        <taxon>Quercus</taxon>
    </lineage>
</organism>
<keyword evidence="1" id="KW-0732">Signal</keyword>